<evidence type="ECO:0000313" key="3">
    <source>
        <dbReference type="Proteomes" id="UP000265801"/>
    </source>
</evidence>
<organism evidence="2 3">
    <name type="scientific">Bacillus salacetis</name>
    <dbReference type="NCBI Taxonomy" id="2315464"/>
    <lineage>
        <taxon>Bacteria</taxon>
        <taxon>Bacillati</taxon>
        <taxon>Bacillota</taxon>
        <taxon>Bacilli</taxon>
        <taxon>Bacillales</taxon>
        <taxon>Bacillaceae</taxon>
        <taxon>Bacillus</taxon>
    </lineage>
</organism>
<sequence>MQQYYTLQQMYQYISEQNKRIQNLESIIQELQQEVTSLKDKPSINVENIEYRFDQLKVETLEGTLNIGLNPGELEKIEDLAVEAQPSPAPVPPVKQFDMEDVQMSMMPRINGYIEKEVPVIIHDTENQLGITLDESYHHLIKEDIKKQIPQRLQFYIQSIPGSERQQGEASWEETIFSRIKTDINKAIYSFMANLPDNLKGKGDANHGPSSDQS</sequence>
<dbReference type="Pfam" id="PF10737">
    <property type="entry name" value="GerPC"/>
    <property type="match status" value="1"/>
</dbReference>
<dbReference type="EMBL" id="QXIR01000008">
    <property type="protein sequence ID" value="RIW35309.1"/>
    <property type="molecule type" value="Genomic_DNA"/>
</dbReference>
<reference evidence="2 3" key="1">
    <citation type="submission" date="2018-09" db="EMBL/GenBank/DDBJ databases">
        <title>Bacillus saliacetes sp. nov., isolated from Thai shrimp paste (Ka-pi).</title>
        <authorList>
            <person name="Daroonpunt R."/>
            <person name="Tanasupawat S."/>
            <person name="Yiamsombut S."/>
        </authorList>
    </citation>
    <scope>NUCLEOTIDE SEQUENCE [LARGE SCALE GENOMIC DNA]</scope>
    <source>
        <strain evidence="2 3">SKP7-4</strain>
    </source>
</reference>
<feature type="coiled-coil region" evidence="1">
    <location>
        <begin position="14"/>
        <end position="41"/>
    </location>
</feature>
<dbReference type="AlphaFoldDB" id="A0A3A1R5S0"/>
<protein>
    <submittedName>
        <fullName evidence="2">Spore gernimation protein</fullName>
    </submittedName>
</protein>
<gene>
    <name evidence="2" type="ORF">D3H55_07890</name>
</gene>
<accession>A0A3A1R5S0</accession>
<name>A0A3A1R5S0_9BACI</name>
<dbReference type="OrthoDB" id="2991331at2"/>
<dbReference type="Proteomes" id="UP000265801">
    <property type="component" value="Unassembled WGS sequence"/>
</dbReference>
<proteinExistence type="predicted"/>
<evidence type="ECO:0000313" key="2">
    <source>
        <dbReference type="EMBL" id="RIW35309.1"/>
    </source>
</evidence>
<keyword evidence="1" id="KW-0175">Coiled coil</keyword>
<comment type="caution">
    <text evidence="2">The sequence shown here is derived from an EMBL/GenBank/DDBJ whole genome shotgun (WGS) entry which is preliminary data.</text>
</comment>
<dbReference type="InterPro" id="IPR019673">
    <property type="entry name" value="Spore_germination_GerPC"/>
</dbReference>
<keyword evidence="3" id="KW-1185">Reference proteome</keyword>
<evidence type="ECO:0000256" key="1">
    <source>
        <dbReference type="SAM" id="Coils"/>
    </source>
</evidence>